<evidence type="ECO:0000256" key="8">
    <source>
        <dbReference type="ARBA" id="ARBA00022982"/>
    </source>
</evidence>
<name>A0A0U2V7N8_9MAXI</name>
<evidence type="ECO:0000256" key="10">
    <source>
        <dbReference type="ARBA" id="ARBA00023136"/>
    </source>
</evidence>
<dbReference type="InterPro" id="IPR007741">
    <property type="entry name" value="Ribosomal_mL43/mS25/NADH_DH"/>
</dbReference>
<evidence type="ECO:0000256" key="4">
    <source>
        <dbReference type="ARBA" id="ARBA00016394"/>
    </source>
</evidence>
<evidence type="ECO:0000256" key="12">
    <source>
        <dbReference type="ARBA" id="ARBA00032513"/>
    </source>
</evidence>
<evidence type="ECO:0000256" key="7">
    <source>
        <dbReference type="ARBA" id="ARBA00022792"/>
    </source>
</evidence>
<reference evidence="15" key="1">
    <citation type="journal article" date="2015" name="Sci. Rep.">
        <title>Spliced leader RNA trans-splicing discovered in copepods.</title>
        <authorList>
            <person name="Yang F."/>
            <person name="Xu D."/>
            <person name="Zhuang Y."/>
            <person name="Yi X."/>
            <person name="Huang Y."/>
            <person name="Chen H."/>
            <person name="Lin S."/>
            <person name="Campbell D.A."/>
            <person name="Sturm N.R."/>
            <person name="Liu G."/>
            <person name="Zhang H."/>
        </authorList>
    </citation>
    <scope>NUCLEOTIDE SEQUENCE</scope>
</reference>
<protein>
    <recommendedName>
        <fullName evidence="4">NADH dehydrogenase [ubiquinone] 1 alpha subcomplex subunit 2</fullName>
    </recommendedName>
    <alternativeName>
        <fullName evidence="11">Complex I-B8</fullName>
    </alternativeName>
    <alternativeName>
        <fullName evidence="12">NADH-ubiquinone oxidoreductase B8 subunit</fullName>
    </alternativeName>
</protein>
<keyword evidence="9" id="KW-0496">Mitochondrion</keyword>
<dbReference type="Pfam" id="PF05047">
    <property type="entry name" value="L51_S25_CI-B8"/>
    <property type="match status" value="1"/>
</dbReference>
<dbReference type="GO" id="GO:0005743">
    <property type="term" value="C:mitochondrial inner membrane"/>
    <property type="evidence" value="ECO:0007669"/>
    <property type="project" value="UniProtKB-SubCell"/>
</dbReference>
<keyword evidence="8" id="KW-0249">Electron transport</keyword>
<evidence type="ECO:0000259" key="14">
    <source>
        <dbReference type="SMART" id="SM00916"/>
    </source>
</evidence>
<proteinExistence type="evidence at transcript level"/>
<keyword evidence="7" id="KW-0999">Mitochondrion inner membrane</keyword>
<dbReference type="Gene3D" id="3.40.30.10">
    <property type="entry name" value="Glutaredoxin"/>
    <property type="match status" value="1"/>
</dbReference>
<sequence length="94" mass="10530">MAAAKQAIKLGPGLREIRLHLCQKSGASQGVRDFVEKHYVPLKQNNPKFPFLIRECSGIHPKLWARYGFGRETSVDLSGKSADDVYMEIAKLES</sequence>
<feature type="domain" description="Ribosomal protein/NADH dehydrogenase" evidence="14">
    <location>
        <begin position="23"/>
        <end position="94"/>
    </location>
</feature>
<dbReference type="PANTHER" id="PTHR12878:SF0">
    <property type="entry name" value="NADH DEHYDROGENASE [UBIQUINONE] 1 ALPHA SUBCOMPLEX SUBUNIT 2"/>
    <property type="match status" value="1"/>
</dbReference>
<evidence type="ECO:0000256" key="1">
    <source>
        <dbReference type="ARBA" id="ARBA00003195"/>
    </source>
</evidence>
<dbReference type="AlphaFoldDB" id="A0A0U2V7N8"/>
<evidence type="ECO:0000256" key="3">
    <source>
        <dbReference type="ARBA" id="ARBA00008939"/>
    </source>
</evidence>
<evidence type="ECO:0000256" key="6">
    <source>
        <dbReference type="ARBA" id="ARBA00022660"/>
    </source>
</evidence>
<keyword evidence="13" id="KW-1015">Disulfide bond</keyword>
<dbReference type="EMBL" id="KT755219">
    <property type="protein sequence ID" value="ALS05053.1"/>
    <property type="molecule type" value="mRNA"/>
</dbReference>
<evidence type="ECO:0000256" key="9">
    <source>
        <dbReference type="ARBA" id="ARBA00023128"/>
    </source>
</evidence>
<evidence type="ECO:0000313" key="15">
    <source>
        <dbReference type="EMBL" id="ALS05053.1"/>
    </source>
</evidence>
<feature type="disulfide bond" description="Redox-active" evidence="13">
    <location>
        <begin position="22"/>
        <end position="56"/>
    </location>
</feature>
<dbReference type="InterPro" id="IPR016464">
    <property type="entry name" value="NADH_Ub_cplx-1_asu_su-2"/>
</dbReference>
<dbReference type="SUPFAM" id="SSF52833">
    <property type="entry name" value="Thioredoxin-like"/>
    <property type="match status" value="1"/>
</dbReference>
<comment type="function">
    <text evidence="1">Accessory subunit of the mitochondrial membrane respiratory chain NADH dehydrogenase (Complex I), that is believed not to be involved in catalysis. Complex I functions in the transfer of electrons from NADH to the respiratory chain. The immediate electron acceptor for the enzyme is believed to be ubiquinone.</text>
</comment>
<comment type="subcellular location">
    <subcellularLocation>
        <location evidence="2">Mitochondrion inner membrane</location>
        <topology evidence="2">Peripheral membrane protein</topology>
        <orientation evidence="2">Matrix side</orientation>
    </subcellularLocation>
</comment>
<keyword evidence="6" id="KW-0679">Respiratory chain</keyword>
<dbReference type="PIRSF" id="PIRSF005822">
    <property type="entry name" value="NDUA2"/>
    <property type="match status" value="1"/>
</dbReference>
<dbReference type="SMART" id="SM00916">
    <property type="entry name" value="L51_S25_CI-B8"/>
    <property type="match status" value="1"/>
</dbReference>
<organism evidence="15">
    <name type="scientific">Centropages tenuiremis</name>
    <dbReference type="NCBI Taxonomy" id="544689"/>
    <lineage>
        <taxon>Eukaryota</taxon>
        <taxon>Metazoa</taxon>
        <taxon>Ecdysozoa</taxon>
        <taxon>Arthropoda</taxon>
        <taxon>Crustacea</taxon>
        <taxon>Multicrustacea</taxon>
        <taxon>Hexanauplia</taxon>
        <taxon>Copepoda</taxon>
        <taxon>Calanoida</taxon>
        <taxon>Centropagidae</taxon>
        <taxon>Centropages</taxon>
    </lineage>
</organism>
<evidence type="ECO:0000256" key="2">
    <source>
        <dbReference type="ARBA" id="ARBA00004443"/>
    </source>
</evidence>
<keyword evidence="10" id="KW-0472">Membrane</keyword>
<dbReference type="InterPro" id="IPR036249">
    <property type="entry name" value="Thioredoxin-like_sf"/>
</dbReference>
<dbReference type="PANTHER" id="PTHR12878">
    <property type="entry name" value="NADH-UBIQUINONE OXIDOREDUCTASE B8 SUBUNIT"/>
    <property type="match status" value="1"/>
</dbReference>
<evidence type="ECO:0000256" key="13">
    <source>
        <dbReference type="PIRSR" id="PIRSR005822-1"/>
    </source>
</evidence>
<accession>A0A0U2V7N8</accession>
<evidence type="ECO:0000256" key="5">
    <source>
        <dbReference type="ARBA" id="ARBA00022448"/>
    </source>
</evidence>
<keyword evidence="5" id="KW-0813">Transport</keyword>
<comment type="similarity">
    <text evidence="3">Belongs to the complex I NDUFA2 subunit family.</text>
</comment>
<evidence type="ECO:0000256" key="11">
    <source>
        <dbReference type="ARBA" id="ARBA00031441"/>
    </source>
</evidence>